<dbReference type="PANTHER" id="PTHR43968">
    <property type="match status" value="1"/>
</dbReference>
<dbReference type="Pfam" id="PF22041">
    <property type="entry name" value="GST_C_7"/>
    <property type="match status" value="1"/>
</dbReference>
<dbReference type="PANTHER" id="PTHR43968:SF6">
    <property type="entry name" value="GLUTATHIONE S-TRANSFERASE OMEGA"/>
    <property type="match status" value="1"/>
</dbReference>
<evidence type="ECO:0000313" key="3">
    <source>
        <dbReference type="Proteomes" id="UP001465976"/>
    </source>
</evidence>
<organism evidence="2 3">
    <name type="scientific">Marasmius crinis-equi</name>
    <dbReference type="NCBI Taxonomy" id="585013"/>
    <lineage>
        <taxon>Eukaryota</taxon>
        <taxon>Fungi</taxon>
        <taxon>Dikarya</taxon>
        <taxon>Basidiomycota</taxon>
        <taxon>Agaricomycotina</taxon>
        <taxon>Agaricomycetes</taxon>
        <taxon>Agaricomycetidae</taxon>
        <taxon>Agaricales</taxon>
        <taxon>Marasmiineae</taxon>
        <taxon>Marasmiaceae</taxon>
        <taxon>Marasmius</taxon>
    </lineage>
</organism>
<dbReference type="Pfam" id="PF13409">
    <property type="entry name" value="GST_N_2"/>
    <property type="match status" value="1"/>
</dbReference>
<comment type="caution">
    <text evidence="2">The sequence shown here is derived from an EMBL/GenBank/DDBJ whole genome shotgun (WGS) entry which is preliminary data.</text>
</comment>
<proteinExistence type="predicted"/>
<dbReference type="EMBL" id="JBAHYK010000595">
    <property type="protein sequence ID" value="KAL0572700.1"/>
    <property type="molecule type" value="Genomic_DNA"/>
</dbReference>
<evidence type="ECO:0000313" key="2">
    <source>
        <dbReference type="EMBL" id="KAL0572700.1"/>
    </source>
</evidence>
<keyword evidence="3" id="KW-1185">Reference proteome</keyword>
<dbReference type="PROSITE" id="PS50404">
    <property type="entry name" value="GST_NTER"/>
    <property type="match status" value="1"/>
</dbReference>
<gene>
    <name evidence="2" type="ORF">V5O48_009274</name>
</gene>
<dbReference type="Proteomes" id="UP001465976">
    <property type="component" value="Unassembled WGS sequence"/>
</dbReference>
<protein>
    <recommendedName>
        <fullName evidence="1">GST N-terminal domain-containing protein</fullName>
    </recommendedName>
</protein>
<feature type="domain" description="GST N-terminal" evidence="1">
    <location>
        <begin position="9"/>
        <end position="100"/>
    </location>
</feature>
<dbReference type="Gene3D" id="1.20.1050.10">
    <property type="match status" value="1"/>
</dbReference>
<name>A0ABR3FBS3_9AGAR</name>
<sequence>MITLYDIGPHKFEESMGLSPFVRGVRFALHFKKIPYKAVQLSMHEIESTAKSLGVPPTTSYLDGTPRYTVPFIQDSTTGKVVSDSFNVAEYLDEAYPDTPRIIPPGTRMLQATFCTSVFTNFEPLLPVIRPVTVAKFLPAEVAEALKKTFGEAAVKSTLTPEEEAEVWKKVVLGYKLIAQSYGSRSAADSAFVMGGTNPTFADMALTGFLWWIHAAFGDTQGWKDIAALGDGKFGRLFEDTLTACKKQV</sequence>
<accession>A0ABR3FBS3</accession>
<dbReference type="InterPro" id="IPR036249">
    <property type="entry name" value="Thioredoxin-like_sf"/>
</dbReference>
<reference evidence="2 3" key="1">
    <citation type="submission" date="2024-02" db="EMBL/GenBank/DDBJ databases">
        <title>A draft genome for the cacao thread blight pathogen Marasmius crinis-equi.</title>
        <authorList>
            <person name="Cohen S.P."/>
            <person name="Baruah I.K."/>
            <person name="Amoako-Attah I."/>
            <person name="Bukari Y."/>
            <person name="Meinhardt L.W."/>
            <person name="Bailey B.A."/>
        </authorList>
    </citation>
    <scope>NUCLEOTIDE SEQUENCE [LARGE SCALE GENOMIC DNA]</scope>
    <source>
        <strain evidence="2 3">GH-76</strain>
    </source>
</reference>
<dbReference type="SUPFAM" id="SSF52833">
    <property type="entry name" value="Thioredoxin-like"/>
    <property type="match status" value="1"/>
</dbReference>
<dbReference type="InterPro" id="IPR050983">
    <property type="entry name" value="GST_Omega/HSP26"/>
</dbReference>
<evidence type="ECO:0000259" key="1">
    <source>
        <dbReference type="PROSITE" id="PS50404"/>
    </source>
</evidence>
<dbReference type="InterPro" id="IPR054416">
    <property type="entry name" value="GST_UstS-like_C"/>
</dbReference>
<dbReference type="InterPro" id="IPR004045">
    <property type="entry name" value="Glutathione_S-Trfase_N"/>
</dbReference>
<dbReference type="Gene3D" id="3.40.30.10">
    <property type="entry name" value="Glutaredoxin"/>
    <property type="match status" value="1"/>
</dbReference>